<comment type="similarity">
    <text evidence="1">Belongs to the UreD family.</text>
</comment>
<dbReference type="PANTHER" id="PTHR33643">
    <property type="entry name" value="UREASE ACCESSORY PROTEIN D"/>
    <property type="match status" value="1"/>
</dbReference>
<accession>A0A8H3TPE8</accession>
<dbReference type="OrthoDB" id="5550464at2759"/>
<gene>
    <name evidence="3" type="ORF">NliqN6_0316</name>
</gene>
<evidence type="ECO:0008006" key="5">
    <source>
        <dbReference type="Google" id="ProtNLM"/>
    </source>
</evidence>
<dbReference type="GO" id="GO:0016151">
    <property type="term" value="F:nickel cation binding"/>
    <property type="evidence" value="ECO:0007669"/>
    <property type="project" value="InterPro"/>
</dbReference>
<sequence length="340" mass="36380">MTPPSLPGSGKLFLSASTGSRPQFTHLSGTYPLKLLAPVPLPSQPATVRACYMLAYGGGLVAGDTISLHVRVGEGSQLVLLTQGSTKAFKNRIGARPLALGHVEGGQEENVVTRQRLLVELASGSLLLLLPDPIQPFKSSSYIQSQRFVLPAPTNGGPFASILVLDWYTSGRNAGLGSNSRFQEEWEFALYASTNEIIHAGTAVPLMREKTTLRPSSDDDAQAQDSMPSLRARMRPYQIYATLLIHGPLLAPLLAHLSARTDDPAETQFQTARPAGLVWSFSSVERTAEVALGVGGKAAPGGVVRVAGMETEAVKQWIEGVLVKGQVRDLVGDALWSRIF</sequence>
<keyword evidence="4" id="KW-1185">Reference proteome</keyword>
<reference evidence="3" key="1">
    <citation type="submission" date="2020-07" db="EMBL/GenBank/DDBJ databases">
        <title>Draft Genome Sequence of a Deep-Sea Yeast, Naganishia (Cryptococcus) liquefaciens strain N6.</title>
        <authorList>
            <person name="Han Y.W."/>
            <person name="Kajitani R."/>
            <person name="Morimoto H."/>
            <person name="Parhat M."/>
            <person name="Tsubouchi H."/>
            <person name="Bakenova O."/>
            <person name="Ogata M."/>
            <person name="Argunhan B."/>
            <person name="Aoki R."/>
            <person name="Kajiwara S."/>
            <person name="Itoh T."/>
            <person name="Iwasaki H."/>
        </authorList>
    </citation>
    <scope>NUCLEOTIDE SEQUENCE</scope>
    <source>
        <strain evidence="3">N6</strain>
    </source>
</reference>
<evidence type="ECO:0000313" key="3">
    <source>
        <dbReference type="EMBL" id="GHJ83914.1"/>
    </source>
</evidence>
<comment type="caution">
    <text evidence="3">The sequence shown here is derived from an EMBL/GenBank/DDBJ whole genome shotgun (WGS) entry which is preliminary data.</text>
</comment>
<evidence type="ECO:0000256" key="1">
    <source>
        <dbReference type="ARBA" id="ARBA00007177"/>
    </source>
</evidence>
<dbReference type="AlphaFoldDB" id="A0A8H3TPE8"/>
<protein>
    <recommendedName>
        <fullName evidence="5">Urease accessory protein UreD</fullName>
    </recommendedName>
</protein>
<dbReference type="PANTHER" id="PTHR33643:SF1">
    <property type="entry name" value="UREASE ACCESSORY PROTEIN D"/>
    <property type="match status" value="1"/>
</dbReference>
<name>A0A8H3TPE8_9TREE</name>
<dbReference type="Proteomes" id="UP000620104">
    <property type="component" value="Unassembled WGS sequence"/>
</dbReference>
<dbReference type="HAMAP" id="MF_01384">
    <property type="entry name" value="UreD"/>
    <property type="match status" value="1"/>
</dbReference>
<dbReference type="Pfam" id="PF01774">
    <property type="entry name" value="UreD"/>
    <property type="match status" value="1"/>
</dbReference>
<evidence type="ECO:0000313" key="4">
    <source>
        <dbReference type="Proteomes" id="UP000620104"/>
    </source>
</evidence>
<organism evidence="3 4">
    <name type="scientific">Naganishia liquefaciens</name>
    <dbReference type="NCBI Taxonomy" id="104408"/>
    <lineage>
        <taxon>Eukaryota</taxon>
        <taxon>Fungi</taxon>
        <taxon>Dikarya</taxon>
        <taxon>Basidiomycota</taxon>
        <taxon>Agaricomycotina</taxon>
        <taxon>Tremellomycetes</taxon>
        <taxon>Filobasidiales</taxon>
        <taxon>Filobasidiaceae</taxon>
        <taxon>Naganishia</taxon>
    </lineage>
</organism>
<evidence type="ECO:0000256" key="2">
    <source>
        <dbReference type="ARBA" id="ARBA00023186"/>
    </source>
</evidence>
<proteinExistence type="inferred from homology"/>
<dbReference type="EMBL" id="BLZA01000005">
    <property type="protein sequence ID" value="GHJ83914.1"/>
    <property type="molecule type" value="Genomic_DNA"/>
</dbReference>
<keyword evidence="2" id="KW-0143">Chaperone</keyword>
<dbReference type="InterPro" id="IPR002669">
    <property type="entry name" value="UreD"/>
</dbReference>